<organism evidence="3 4">
    <name type="scientific">Coprinopsis marcescibilis</name>
    <name type="common">Agaric fungus</name>
    <name type="synonym">Psathyrella marcescibilis</name>
    <dbReference type="NCBI Taxonomy" id="230819"/>
    <lineage>
        <taxon>Eukaryota</taxon>
        <taxon>Fungi</taxon>
        <taxon>Dikarya</taxon>
        <taxon>Basidiomycota</taxon>
        <taxon>Agaricomycotina</taxon>
        <taxon>Agaricomycetes</taxon>
        <taxon>Agaricomycetidae</taxon>
        <taxon>Agaricales</taxon>
        <taxon>Agaricineae</taxon>
        <taxon>Psathyrellaceae</taxon>
        <taxon>Coprinopsis</taxon>
    </lineage>
</organism>
<reference evidence="3 4" key="1">
    <citation type="journal article" date="2019" name="Nat. Ecol. Evol.">
        <title>Megaphylogeny resolves global patterns of mushroom evolution.</title>
        <authorList>
            <person name="Varga T."/>
            <person name="Krizsan K."/>
            <person name="Foldi C."/>
            <person name="Dima B."/>
            <person name="Sanchez-Garcia M."/>
            <person name="Sanchez-Ramirez S."/>
            <person name="Szollosi G.J."/>
            <person name="Szarkandi J.G."/>
            <person name="Papp V."/>
            <person name="Albert L."/>
            <person name="Andreopoulos W."/>
            <person name="Angelini C."/>
            <person name="Antonin V."/>
            <person name="Barry K.W."/>
            <person name="Bougher N.L."/>
            <person name="Buchanan P."/>
            <person name="Buyck B."/>
            <person name="Bense V."/>
            <person name="Catcheside P."/>
            <person name="Chovatia M."/>
            <person name="Cooper J."/>
            <person name="Damon W."/>
            <person name="Desjardin D."/>
            <person name="Finy P."/>
            <person name="Geml J."/>
            <person name="Haridas S."/>
            <person name="Hughes K."/>
            <person name="Justo A."/>
            <person name="Karasinski D."/>
            <person name="Kautmanova I."/>
            <person name="Kiss B."/>
            <person name="Kocsube S."/>
            <person name="Kotiranta H."/>
            <person name="LaButti K.M."/>
            <person name="Lechner B.E."/>
            <person name="Liimatainen K."/>
            <person name="Lipzen A."/>
            <person name="Lukacs Z."/>
            <person name="Mihaltcheva S."/>
            <person name="Morgado L.N."/>
            <person name="Niskanen T."/>
            <person name="Noordeloos M.E."/>
            <person name="Ohm R.A."/>
            <person name="Ortiz-Santana B."/>
            <person name="Ovrebo C."/>
            <person name="Racz N."/>
            <person name="Riley R."/>
            <person name="Savchenko A."/>
            <person name="Shiryaev A."/>
            <person name="Soop K."/>
            <person name="Spirin V."/>
            <person name="Szebenyi C."/>
            <person name="Tomsovsky M."/>
            <person name="Tulloss R.E."/>
            <person name="Uehling J."/>
            <person name="Grigoriev I.V."/>
            <person name="Vagvolgyi C."/>
            <person name="Papp T."/>
            <person name="Martin F.M."/>
            <person name="Miettinen O."/>
            <person name="Hibbett D.S."/>
            <person name="Nagy L.G."/>
        </authorList>
    </citation>
    <scope>NUCLEOTIDE SEQUENCE [LARGE SCALE GENOMIC DNA]</scope>
    <source>
        <strain evidence="3 4">CBS 121175</strain>
    </source>
</reference>
<dbReference type="PANTHER" id="PTHR34605">
    <property type="entry name" value="PHAGE_INTEGRASE DOMAIN-CONTAINING PROTEIN"/>
    <property type="match status" value="1"/>
</dbReference>
<dbReference type="OrthoDB" id="2678913at2759"/>
<evidence type="ECO:0000256" key="2">
    <source>
        <dbReference type="SAM" id="Phobius"/>
    </source>
</evidence>
<dbReference type="Gene3D" id="1.10.443.10">
    <property type="entry name" value="Intergrase catalytic core"/>
    <property type="match status" value="1"/>
</dbReference>
<dbReference type="AlphaFoldDB" id="A0A5C3KEX7"/>
<evidence type="ECO:0000313" key="3">
    <source>
        <dbReference type="EMBL" id="TFK18646.1"/>
    </source>
</evidence>
<dbReference type="EMBL" id="ML210387">
    <property type="protein sequence ID" value="TFK18646.1"/>
    <property type="molecule type" value="Genomic_DNA"/>
</dbReference>
<dbReference type="Proteomes" id="UP000307440">
    <property type="component" value="Unassembled WGS sequence"/>
</dbReference>
<dbReference type="SUPFAM" id="SSF56349">
    <property type="entry name" value="DNA breaking-rejoining enzymes"/>
    <property type="match status" value="1"/>
</dbReference>
<protein>
    <recommendedName>
        <fullName evidence="5">DNA breaking-rejoining enzyme</fullName>
    </recommendedName>
</protein>
<keyword evidence="2" id="KW-1133">Transmembrane helix</keyword>
<dbReference type="InterPro" id="IPR011010">
    <property type="entry name" value="DNA_brk_join_enz"/>
</dbReference>
<dbReference type="STRING" id="230819.A0A5C3KEX7"/>
<accession>A0A5C3KEX7</accession>
<feature type="transmembrane region" description="Helical" evidence="2">
    <location>
        <begin position="67"/>
        <end position="88"/>
    </location>
</feature>
<evidence type="ECO:0000256" key="1">
    <source>
        <dbReference type="ARBA" id="ARBA00023172"/>
    </source>
</evidence>
<evidence type="ECO:0008006" key="5">
    <source>
        <dbReference type="Google" id="ProtNLM"/>
    </source>
</evidence>
<gene>
    <name evidence="3" type="ORF">FA15DRAFT_683230</name>
</gene>
<dbReference type="PANTHER" id="PTHR34605:SF3">
    <property type="entry name" value="P CELL-TYPE AGGLUTINATION PROTEIN MAP4-LIKE-RELATED"/>
    <property type="match status" value="1"/>
</dbReference>
<keyword evidence="2" id="KW-0812">Transmembrane</keyword>
<keyword evidence="4" id="KW-1185">Reference proteome</keyword>
<dbReference type="InterPro" id="IPR013762">
    <property type="entry name" value="Integrase-like_cat_sf"/>
</dbReference>
<dbReference type="InterPro" id="IPR052925">
    <property type="entry name" value="Phage_Integrase-like_Recomb"/>
</dbReference>
<name>A0A5C3KEX7_COPMA</name>
<sequence>MWHPSRVPSKDRLRLWMPVGAQTLLDDSSIPTNLTDEDLQKLMQDLEGLLAFHVFCNKKGIAEEQRAPVSLVLMLAFASSLVGAYAGLTARNYVLAVRAWQILHGIKWQVNDFKLEALLKSAQKSVPATSRKLKQEPFTVDYIARLREQLDPQSLLHMAVYACLTTIFYSMARVGEFMVRNQQAFNPVQHVKLSDVQREQDRQGRECTVFHIPVTKVSTLGEDVMWAKEEGVTDPEAALSEHMCLNNPPADGPLFPYVEKNGNKTKNKPLMCSKFLKVIKHAAKAAGMEPLKGHGICIGSTLEYLLQGIPFEVMKTKGRWGSDAFLVYLWKHAQILAPYIQAHNKQNEEFIWLVMPPICR</sequence>
<keyword evidence="2" id="KW-0472">Membrane</keyword>
<dbReference type="GO" id="GO:0015074">
    <property type="term" value="P:DNA integration"/>
    <property type="evidence" value="ECO:0007669"/>
    <property type="project" value="InterPro"/>
</dbReference>
<proteinExistence type="predicted"/>
<keyword evidence="1" id="KW-0233">DNA recombination</keyword>
<evidence type="ECO:0000313" key="4">
    <source>
        <dbReference type="Proteomes" id="UP000307440"/>
    </source>
</evidence>
<dbReference type="GO" id="GO:0003677">
    <property type="term" value="F:DNA binding"/>
    <property type="evidence" value="ECO:0007669"/>
    <property type="project" value="InterPro"/>
</dbReference>
<dbReference type="GO" id="GO:0006310">
    <property type="term" value="P:DNA recombination"/>
    <property type="evidence" value="ECO:0007669"/>
    <property type="project" value="UniProtKB-KW"/>
</dbReference>